<dbReference type="CDD" id="cd00067">
    <property type="entry name" value="GAL4"/>
    <property type="match status" value="1"/>
</dbReference>
<dbReference type="SUPFAM" id="SSF57701">
    <property type="entry name" value="Zn2/Cys6 DNA-binding domain"/>
    <property type="match status" value="1"/>
</dbReference>
<dbReference type="OrthoDB" id="4937900at2759"/>
<dbReference type="Pfam" id="PF00172">
    <property type="entry name" value="Zn_clus"/>
    <property type="match status" value="1"/>
</dbReference>
<dbReference type="GO" id="GO:0008270">
    <property type="term" value="F:zinc ion binding"/>
    <property type="evidence" value="ECO:0007669"/>
    <property type="project" value="InterPro"/>
</dbReference>
<feature type="domain" description="Zn(2)-C6 fungal-type" evidence="2">
    <location>
        <begin position="13"/>
        <end position="43"/>
    </location>
</feature>
<name>A0A8H4IXX9_9PEZI</name>
<dbReference type="Proteomes" id="UP000572817">
    <property type="component" value="Unassembled WGS sequence"/>
</dbReference>
<keyword evidence="4" id="KW-1185">Reference proteome</keyword>
<proteinExistence type="predicted"/>
<dbReference type="Gene3D" id="4.10.240.10">
    <property type="entry name" value="Zn(2)-C6 fungal-type DNA-binding domain"/>
    <property type="match status" value="1"/>
</dbReference>
<dbReference type="SMART" id="SM00066">
    <property type="entry name" value="GAL4"/>
    <property type="match status" value="1"/>
</dbReference>
<dbReference type="PANTHER" id="PTHR47784:SF5">
    <property type="entry name" value="STEROL UPTAKE CONTROL PROTEIN 2"/>
    <property type="match status" value="1"/>
</dbReference>
<evidence type="ECO:0000259" key="2">
    <source>
        <dbReference type="PROSITE" id="PS50048"/>
    </source>
</evidence>
<dbReference type="EMBL" id="WWBZ02000022">
    <property type="protein sequence ID" value="KAF4308498.1"/>
    <property type="molecule type" value="Genomic_DNA"/>
</dbReference>
<organism evidence="3 4">
    <name type="scientific">Botryosphaeria dothidea</name>
    <dbReference type="NCBI Taxonomy" id="55169"/>
    <lineage>
        <taxon>Eukaryota</taxon>
        <taxon>Fungi</taxon>
        <taxon>Dikarya</taxon>
        <taxon>Ascomycota</taxon>
        <taxon>Pezizomycotina</taxon>
        <taxon>Dothideomycetes</taxon>
        <taxon>Dothideomycetes incertae sedis</taxon>
        <taxon>Botryosphaeriales</taxon>
        <taxon>Botryosphaeriaceae</taxon>
        <taxon>Botryosphaeria</taxon>
    </lineage>
</organism>
<dbReference type="InterPro" id="IPR053157">
    <property type="entry name" value="Sterol_Uptake_Regulator"/>
</dbReference>
<evidence type="ECO:0000313" key="4">
    <source>
        <dbReference type="Proteomes" id="UP000572817"/>
    </source>
</evidence>
<sequence length="532" mass="57917">MYSRRSHRNSHHGCRECKQRRVKCDETQPQCLRCKSKARQCTYTHLLSQHNPFAPQHQHQHQHQHQQQRPDQALQLHAPTPDNLHQQRLICRANRIPAPRATTRADDMLLEQGSEIFHHYTHVVVTIDPEHHSSEQFWRWDQAVRAFAPSHDFLYYAALTLASLHRSIMYQQHAPSNDAEPARHVALASAYQARALAGFAPAVARLQGGRKGNWGDADALLTCSSIILASSFVFPPAPGQDVLDQARQVIQLFYGTAALYQRTWDDDGGGGGGGDPDSEIGAFVRARVRAAEELGDGVAAPEAEESLGRVVDAVLERAAAACVASLDVGAEGGCRLAYPSPLSDTGAAQTAAPQGLAAEDDDPLSTFLPAISALRLLVRRLVLRPRLHTMVLEWPASLPNSYLAALERRDPLALVVLAHWARCLAGLKHMWWVSRWGTTVIRAVVDKLCGGYVQDEIFDADLLSGVEVPVALGGEAATAGLSGAEVAPEAGAEARAGAGTTSGSAAAARSWRPCLEWPARELGDAVAFCWHR</sequence>
<evidence type="ECO:0000256" key="1">
    <source>
        <dbReference type="ARBA" id="ARBA00023242"/>
    </source>
</evidence>
<dbReference type="PROSITE" id="PS50048">
    <property type="entry name" value="ZN2_CY6_FUNGAL_2"/>
    <property type="match status" value="1"/>
</dbReference>
<dbReference type="InterPro" id="IPR036864">
    <property type="entry name" value="Zn2-C6_fun-type_DNA-bd_sf"/>
</dbReference>
<protein>
    <recommendedName>
        <fullName evidence="2">Zn(2)-C6 fungal-type domain-containing protein</fullName>
    </recommendedName>
</protein>
<dbReference type="PANTHER" id="PTHR47784">
    <property type="entry name" value="STEROL UPTAKE CONTROL PROTEIN 2"/>
    <property type="match status" value="1"/>
</dbReference>
<dbReference type="GO" id="GO:0001228">
    <property type="term" value="F:DNA-binding transcription activator activity, RNA polymerase II-specific"/>
    <property type="evidence" value="ECO:0007669"/>
    <property type="project" value="TreeGrafter"/>
</dbReference>
<dbReference type="AlphaFoldDB" id="A0A8H4IXX9"/>
<gene>
    <name evidence="3" type="ORF">GTA08_BOTSDO04266</name>
</gene>
<dbReference type="InterPro" id="IPR001138">
    <property type="entry name" value="Zn2Cys6_DnaBD"/>
</dbReference>
<evidence type="ECO:0000313" key="3">
    <source>
        <dbReference type="EMBL" id="KAF4308498.1"/>
    </source>
</evidence>
<dbReference type="PROSITE" id="PS00463">
    <property type="entry name" value="ZN2_CY6_FUNGAL_1"/>
    <property type="match status" value="1"/>
</dbReference>
<accession>A0A8H4IXX9</accession>
<reference evidence="3" key="1">
    <citation type="submission" date="2020-04" db="EMBL/GenBank/DDBJ databases">
        <title>Genome Assembly and Annotation of Botryosphaeria dothidea sdau 11-99, a Latent Pathogen of Apple Fruit Ring Rot in China.</title>
        <authorList>
            <person name="Yu C."/>
            <person name="Diao Y."/>
            <person name="Lu Q."/>
            <person name="Zhao J."/>
            <person name="Cui S."/>
            <person name="Peng C."/>
            <person name="He B."/>
            <person name="Liu H."/>
        </authorList>
    </citation>
    <scope>NUCLEOTIDE SEQUENCE [LARGE SCALE GENOMIC DNA]</scope>
    <source>
        <strain evidence="3">Sdau11-99</strain>
    </source>
</reference>
<keyword evidence="1" id="KW-0539">Nucleus</keyword>
<comment type="caution">
    <text evidence="3">The sequence shown here is derived from an EMBL/GenBank/DDBJ whole genome shotgun (WGS) entry which is preliminary data.</text>
</comment>